<reference evidence="3" key="1">
    <citation type="submission" date="2022-03" db="EMBL/GenBank/DDBJ databases">
        <title>Bacterial whole genome sequence for Hymenobacter sp. DH14.</title>
        <authorList>
            <person name="Le V."/>
        </authorList>
    </citation>
    <scope>NUCLEOTIDE SEQUENCE</scope>
    <source>
        <strain evidence="3">DH14</strain>
    </source>
</reference>
<dbReference type="EMBL" id="JALBGC010000003">
    <property type="protein sequence ID" value="MCI1188067.1"/>
    <property type="molecule type" value="Genomic_DNA"/>
</dbReference>
<feature type="signal peptide" evidence="1">
    <location>
        <begin position="1"/>
        <end position="20"/>
    </location>
</feature>
<keyword evidence="4" id="KW-1185">Reference proteome</keyword>
<dbReference type="Proteomes" id="UP001139193">
    <property type="component" value="Unassembled WGS sequence"/>
</dbReference>
<protein>
    <submittedName>
        <fullName evidence="3">YceI family protein</fullName>
    </submittedName>
</protein>
<accession>A0A9X1VG04</accession>
<dbReference type="InterPro" id="IPR007372">
    <property type="entry name" value="Lipid/polyisoprenoid-bd_YceI"/>
</dbReference>
<organism evidence="3 4">
    <name type="scientific">Hymenobacter cyanobacteriorum</name>
    <dbReference type="NCBI Taxonomy" id="2926463"/>
    <lineage>
        <taxon>Bacteria</taxon>
        <taxon>Pseudomonadati</taxon>
        <taxon>Bacteroidota</taxon>
        <taxon>Cytophagia</taxon>
        <taxon>Cytophagales</taxon>
        <taxon>Hymenobacteraceae</taxon>
        <taxon>Hymenobacter</taxon>
    </lineage>
</organism>
<dbReference type="RefSeq" id="WP_241936334.1">
    <property type="nucleotide sequence ID" value="NZ_JALBGC010000003.1"/>
</dbReference>
<dbReference type="Gene3D" id="2.40.128.110">
    <property type="entry name" value="Lipid/polyisoprenoid-binding, YceI-like"/>
    <property type="match status" value="1"/>
</dbReference>
<evidence type="ECO:0000256" key="1">
    <source>
        <dbReference type="SAM" id="SignalP"/>
    </source>
</evidence>
<sequence length="213" mass="23171">MKYGLFLLLLLSAVAPAVYAQTSTAPVPPASAVAPPTGAMLQRYSTASGQTTFFSSAPLEDIEALNSRVAAIFDLTSGQLAFSMYMKDFQFKNSLMQEHFNENYAESDKYPRARFTGKLVLMPTEGQLRAGPQPVYVQGFLTIHNVKRKVRVPGTLQLRGNDLVVTSKFNVAPADYKIKIPALVRNNIAKSIDVSIILTCQPGQANPVGTASR</sequence>
<evidence type="ECO:0000313" key="3">
    <source>
        <dbReference type="EMBL" id="MCI1188067.1"/>
    </source>
</evidence>
<dbReference type="AlphaFoldDB" id="A0A9X1VG04"/>
<feature type="domain" description="Lipid/polyisoprenoid-binding YceI-like" evidence="2">
    <location>
        <begin position="74"/>
        <end position="196"/>
    </location>
</feature>
<evidence type="ECO:0000313" key="4">
    <source>
        <dbReference type="Proteomes" id="UP001139193"/>
    </source>
</evidence>
<dbReference type="Pfam" id="PF04264">
    <property type="entry name" value="YceI"/>
    <property type="match status" value="1"/>
</dbReference>
<dbReference type="SUPFAM" id="SSF101874">
    <property type="entry name" value="YceI-like"/>
    <property type="match status" value="1"/>
</dbReference>
<evidence type="ECO:0000259" key="2">
    <source>
        <dbReference type="Pfam" id="PF04264"/>
    </source>
</evidence>
<keyword evidence="1" id="KW-0732">Signal</keyword>
<proteinExistence type="predicted"/>
<gene>
    <name evidence="3" type="ORF">MON38_11605</name>
</gene>
<comment type="caution">
    <text evidence="3">The sequence shown here is derived from an EMBL/GenBank/DDBJ whole genome shotgun (WGS) entry which is preliminary data.</text>
</comment>
<feature type="chain" id="PRO_5040933415" evidence="1">
    <location>
        <begin position="21"/>
        <end position="213"/>
    </location>
</feature>
<name>A0A9X1VG04_9BACT</name>
<dbReference type="InterPro" id="IPR036761">
    <property type="entry name" value="TTHA0802/YceI-like_sf"/>
</dbReference>